<gene>
    <name evidence="1" type="ORF">ACFPIH_14185</name>
</gene>
<sequence>MNTGFVSAVEMLPVPRGAALTRDQVDGKVCVWCCVQTDDHIDIGLRLSVIGGELKRWQPRACRACTGRKAVRVYQLHVRTCARCTHRDYCPDSRALHVLAMECR</sequence>
<evidence type="ECO:0000313" key="1">
    <source>
        <dbReference type="EMBL" id="MFC4500659.1"/>
    </source>
</evidence>
<reference evidence="2" key="1">
    <citation type="journal article" date="2019" name="Int. J. Syst. Evol. Microbiol.">
        <title>The Global Catalogue of Microorganisms (GCM) 10K type strain sequencing project: providing services to taxonomists for standard genome sequencing and annotation.</title>
        <authorList>
            <consortium name="The Broad Institute Genomics Platform"/>
            <consortium name="The Broad Institute Genome Sequencing Center for Infectious Disease"/>
            <person name="Wu L."/>
            <person name="Ma J."/>
        </authorList>
    </citation>
    <scope>NUCLEOTIDE SEQUENCE [LARGE SCALE GENOMIC DNA]</scope>
    <source>
        <strain evidence="2">CGMCC 4.7177</strain>
    </source>
</reference>
<keyword evidence="2" id="KW-1185">Reference proteome</keyword>
<dbReference type="EMBL" id="JBHSFK010000008">
    <property type="protein sequence ID" value="MFC4500659.1"/>
    <property type="molecule type" value="Genomic_DNA"/>
</dbReference>
<organism evidence="1 2">
    <name type="scientific">Streptomyces vulcanius</name>
    <dbReference type="NCBI Taxonomy" id="1441876"/>
    <lineage>
        <taxon>Bacteria</taxon>
        <taxon>Bacillati</taxon>
        <taxon>Actinomycetota</taxon>
        <taxon>Actinomycetes</taxon>
        <taxon>Kitasatosporales</taxon>
        <taxon>Streptomycetaceae</taxon>
        <taxon>Streptomyces</taxon>
    </lineage>
</organism>
<protein>
    <submittedName>
        <fullName evidence="1">Uncharacterized protein</fullName>
    </submittedName>
</protein>
<dbReference type="Proteomes" id="UP001595839">
    <property type="component" value="Unassembled WGS sequence"/>
</dbReference>
<comment type="caution">
    <text evidence="1">The sequence shown here is derived from an EMBL/GenBank/DDBJ whole genome shotgun (WGS) entry which is preliminary data.</text>
</comment>
<proteinExistence type="predicted"/>
<evidence type="ECO:0000313" key="2">
    <source>
        <dbReference type="Proteomes" id="UP001595839"/>
    </source>
</evidence>
<name>A0ABV9ALY6_9ACTN</name>
<dbReference type="RefSeq" id="WP_381171632.1">
    <property type="nucleotide sequence ID" value="NZ_JBHSFK010000008.1"/>
</dbReference>
<accession>A0ABV9ALY6</accession>